<keyword evidence="2" id="KW-1185">Reference proteome</keyword>
<reference evidence="2" key="1">
    <citation type="journal article" date="2022" name="Mol. Ecol. Resour.">
        <title>The genomes of chicory, endive, great burdock and yacon provide insights into Asteraceae palaeo-polyploidization history and plant inulin production.</title>
        <authorList>
            <person name="Fan W."/>
            <person name="Wang S."/>
            <person name="Wang H."/>
            <person name="Wang A."/>
            <person name="Jiang F."/>
            <person name="Liu H."/>
            <person name="Zhao H."/>
            <person name="Xu D."/>
            <person name="Zhang Y."/>
        </authorList>
    </citation>
    <scope>NUCLEOTIDE SEQUENCE [LARGE SCALE GENOMIC DNA]</scope>
    <source>
        <strain evidence="2">cv. Yunnan</strain>
    </source>
</reference>
<evidence type="ECO:0000313" key="2">
    <source>
        <dbReference type="Proteomes" id="UP001056120"/>
    </source>
</evidence>
<reference evidence="1 2" key="2">
    <citation type="journal article" date="2022" name="Mol. Ecol. Resour.">
        <title>The genomes of chicory, endive, great burdock and yacon provide insights into Asteraceae paleo-polyploidization history and plant inulin production.</title>
        <authorList>
            <person name="Fan W."/>
            <person name="Wang S."/>
            <person name="Wang H."/>
            <person name="Wang A."/>
            <person name="Jiang F."/>
            <person name="Liu H."/>
            <person name="Zhao H."/>
            <person name="Xu D."/>
            <person name="Zhang Y."/>
        </authorList>
    </citation>
    <scope>NUCLEOTIDE SEQUENCE [LARGE SCALE GENOMIC DNA]</scope>
    <source>
        <strain evidence="2">cv. Yunnan</strain>
        <tissue evidence="1">Leaves</tissue>
    </source>
</reference>
<dbReference type="Proteomes" id="UP001056120">
    <property type="component" value="Linkage Group LG27"/>
</dbReference>
<sequence>MQFWGPIIIGNKKLLSCSGYPYASSCQVWIPYETYGRKRILGKLKSYSVVYPHGDHLSSHTGQLDYAFEFFWPKSRNHLALMEDLLLTLREYLPSFKYVLGAQLGDELLVVDVENSSSGSGSGSTSVKIFPGNKLSTTPKKIEETRALAGMKRKSIEGQSELNQANQFPLTNINNPKGEDDDVVVDEDDDLVILAVYKVDYSLLFFPSSTTFENVMERINQEFELNPAGNYQVLPGEW</sequence>
<dbReference type="EMBL" id="CM042044">
    <property type="protein sequence ID" value="KAI3687517.1"/>
    <property type="molecule type" value="Genomic_DNA"/>
</dbReference>
<proteinExistence type="predicted"/>
<evidence type="ECO:0000313" key="1">
    <source>
        <dbReference type="EMBL" id="KAI3687517.1"/>
    </source>
</evidence>
<organism evidence="1 2">
    <name type="scientific">Smallanthus sonchifolius</name>
    <dbReference type="NCBI Taxonomy" id="185202"/>
    <lineage>
        <taxon>Eukaryota</taxon>
        <taxon>Viridiplantae</taxon>
        <taxon>Streptophyta</taxon>
        <taxon>Embryophyta</taxon>
        <taxon>Tracheophyta</taxon>
        <taxon>Spermatophyta</taxon>
        <taxon>Magnoliopsida</taxon>
        <taxon>eudicotyledons</taxon>
        <taxon>Gunneridae</taxon>
        <taxon>Pentapetalae</taxon>
        <taxon>asterids</taxon>
        <taxon>campanulids</taxon>
        <taxon>Asterales</taxon>
        <taxon>Asteraceae</taxon>
        <taxon>Asteroideae</taxon>
        <taxon>Heliantheae alliance</taxon>
        <taxon>Millerieae</taxon>
        <taxon>Smallanthus</taxon>
    </lineage>
</organism>
<name>A0ACB8YP62_9ASTR</name>
<accession>A0ACB8YP62</accession>
<comment type="caution">
    <text evidence="1">The sequence shown here is derived from an EMBL/GenBank/DDBJ whole genome shotgun (WGS) entry which is preliminary data.</text>
</comment>
<gene>
    <name evidence="1" type="ORF">L1987_81214</name>
</gene>
<protein>
    <submittedName>
        <fullName evidence="1">Uncharacterized protein</fullName>
    </submittedName>
</protein>